<dbReference type="NCBIfam" id="TIGR02532">
    <property type="entry name" value="IV_pilin_GFxxxE"/>
    <property type="match status" value="1"/>
</dbReference>
<dbReference type="Proteomes" id="UP000076625">
    <property type="component" value="Unassembled WGS sequence"/>
</dbReference>
<proteinExistence type="predicted"/>
<evidence type="ECO:0000313" key="2">
    <source>
        <dbReference type="EMBL" id="KZE34584.1"/>
    </source>
</evidence>
<sequence length="237" mass="24064">MNKQAPHGFSLVELMVGLTLSLVVVLGLFALYRNATRTTFGPGGAAPSAELDAQLNNGLLAAQLSLQGAGFGIASASSANHLLLLRDASMAVSNSQMTAASGSTVAIGAVAAAGNALLWQSNPLQASASSAYVCQGLYVDPQTHAVYRLEQPSCSNLAAQWSGGQWTANTLIAPDLLDASQALSITVGNAASCWPFGASANASGLATVGKVQVILSYGNSTRDSANSYAICLPNFAS</sequence>
<dbReference type="Pfam" id="PF07963">
    <property type="entry name" value="N_methyl"/>
    <property type="match status" value="1"/>
</dbReference>
<reference evidence="3" key="1">
    <citation type="submission" date="2016-01" db="EMBL/GenBank/DDBJ databases">
        <title>Draft genome of Chromobacterium sp. F49.</title>
        <authorList>
            <person name="Hong K.W."/>
        </authorList>
    </citation>
    <scope>NUCLEOTIDE SEQUENCE [LARGE SCALE GENOMIC DNA]</scope>
    <source>
        <strain evidence="3">CN10</strain>
    </source>
</reference>
<organism evidence="2 3">
    <name type="scientific">Crenobacter luteus</name>
    <dbReference type="NCBI Taxonomy" id="1452487"/>
    <lineage>
        <taxon>Bacteria</taxon>
        <taxon>Pseudomonadati</taxon>
        <taxon>Pseudomonadota</taxon>
        <taxon>Betaproteobacteria</taxon>
        <taxon>Neisseriales</taxon>
        <taxon>Neisseriaceae</taxon>
        <taxon>Crenobacter</taxon>
    </lineage>
</organism>
<comment type="caution">
    <text evidence="2">The sequence shown here is derived from an EMBL/GenBank/DDBJ whole genome shotgun (WGS) entry which is preliminary data.</text>
</comment>
<evidence type="ECO:0008006" key="4">
    <source>
        <dbReference type="Google" id="ProtNLM"/>
    </source>
</evidence>
<dbReference type="PROSITE" id="PS00409">
    <property type="entry name" value="PROKAR_NTER_METHYL"/>
    <property type="match status" value="1"/>
</dbReference>
<evidence type="ECO:0000313" key="3">
    <source>
        <dbReference type="Proteomes" id="UP000076625"/>
    </source>
</evidence>
<evidence type="ECO:0000256" key="1">
    <source>
        <dbReference type="SAM" id="Phobius"/>
    </source>
</evidence>
<feature type="transmembrane region" description="Helical" evidence="1">
    <location>
        <begin position="12"/>
        <end position="32"/>
    </location>
</feature>
<dbReference type="STRING" id="1452487.AVW16_06065"/>
<keyword evidence="1" id="KW-1133">Transmembrane helix</keyword>
<name>A0A165FYJ7_9NEIS</name>
<dbReference type="AlphaFoldDB" id="A0A165FYJ7"/>
<dbReference type="EMBL" id="LQQU01000006">
    <property type="protein sequence ID" value="KZE34584.1"/>
    <property type="molecule type" value="Genomic_DNA"/>
</dbReference>
<accession>A0A165FYJ7</accession>
<keyword evidence="3" id="KW-1185">Reference proteome</keyword>
<keyword evidence="1" id="KW-0812">Transmembrane</keyword>
<dbReference type="RefSeq" id="WP_066610045.1">
    <property type="nucleotide sequence ID" value="NZ_LQQU01000006.1"/>
</dbReference>
<keyword evidence="1" id="KW-0472">Membrane</keyword>
<gene>
    <name evidence="2" type="ORF">AVW16_06065</name>
</gene>
<dbReference type="InterPro" id="IPR012902">
    <property type="entry name" value="N_methyl_site"/>
</dbReference>
<protein>
    <recommendedName>
        <fullName evidence="4">Prepilin-type N-terminal cleavage/methylation domain-containing protein</fullName>
    </recommendedName>
</protein>